<sequence>MSSSYYFCLLLMSFFHLCLSTQNFNHVLCKDDEREALLQFKHGLIDPANKLASWIDEKKECCNWAGIVCDNFTGHVHQIRLRGAGGHCHHHYYTTDENDQVLMPMLRGDLSPSLVQLQQLVHLDLSCNDFGRTQVPRFMGSLKNLRYLNLSSSKFGGIIPPQLGNLSKLEVLDLRRSFDDVFDKEWTWNIEWLSSLRLLHYLDMSGRDLSEPSNWFQVINSLPSLAELHLSGCGLLNLHPHVSSLNTTSLSLLDLSFNEYSNSPMPRWIFSLTSLVSLDLSWCYLQGSPHSSIDSFRNFTSLKFLNVPGNYFMGSSLVLQGLSSIGSNLISLDISSCGVSSSGLAALHNLTSLRSLHLSNNQLTKAIPKSWGTFCKSSSLESLFLLSSHLSGHLPDRLARLIHLVHLSLRQNNIVGIIPDWIGGLALLEVLDLSQNRLTGILPTSLSQLSKLDRLDLSYNQLNGHFPNGICQLSELDLLDLSYNKLNGSIPDCIGQLPKLDRLYLSNNQLNGGLPHSIGQLSQLYSLDFSSNLLTGVVTEAHFANLTRLKYLVGNGNNFIFRPHLANWIPLSSYNPYISTLGV</sequence>
<dbReference type="Pfam" id="PF13516">
    <property type="entry name" value="LRR_6"/>
    <property type="match status" value="1"/>
</dbReference>
<keyword evidence="10" id="KW-0325">Glycoprotein</keyword>
<gene>
    <name evidence="14" type="ORF">OSB04_027137</name>
</gene>
<dbReference type="Gene3D" id="3.80.10.10">
    <property type="entry name" value="Ribonuclease Inhibitor"/>
    <property type="match status" value="4"/>
</dbReference>
<protein>
    <submittedName>
        <fullName evidence="14">Uncharacterized protein</fullName>
    </submittedName>
</protein>
<evidence type="ECO:0000256" key="8">
    <source>
        <dbReference type="ARBA" id="ARBA00022989"/>
    </source>
</evidence>
<dbReference type="InterPro" id="IPR013210">
    <property type="entry name" value="LRR_N_plant-typ"/>
</dbReference>
<feature type="domain" description="Leucine-rich repeat-containing N-terminal plant-type" evidence="12">
    <location>
        <begin position="31"/>
        <end position="70"/>
    </location>
</feature>
<feature type="signal peptide" evidence="11">
    <location>
        <begin position="1"/>
        <end position="20"/>
    </location>
</feature>
<comment type="caution">
    <text evidence="14">The sequence shown here is derived from an EMBL/GenBank/DDBJ whole genome shotgun (WGS) entry which is preliminary data.</text>
</comment>
<evidence type="ECO:0000256" key="5">
    <source>
        <dbReference type="ARBA" id="ARBA00022692"/>
    </source>
</evidence>
<dbReference type="GO" id="GO:0051707">
    <property type="term" value="P:response to other organism"/>
    <property type="evidence" value="ECO:0007669"/>
    <property type="project" value="UniProtKB-ARBA"/>
</dbReference>
<feature type="domain" description="Disease resistance R13L4/SHOC-2-like LRR" evidence="13">
    <location>
        <begin position="110"/>
        <end position="305"/>
    </location>
</feature>
<evidence type="ECO:0000256" key="2">
    <source>
        <dbReference type="ARBA" id="ARBA00009592"/>
    </source>
</evidence>
<dbReference type="PANTHER" id="PTHR48063:SF99">
    <property type="entry name" value="LEUCINE-RICH REPEAT-CONTAINING, PLANT-TYPE, LEUCINE-RICH REPEAT DOMAIN SUPERFAMILY"/>
    <property type="match status" value="1"/>
</dbReference>
<keyword evidence="6 11" id="KW-0732">Signal</keyword>
<dbReference type="InterPro" id="IPR032675">
    <property type="entry name" value="LRR_dom_sf"/>
</dbReference>
<dbReference type="InterPro" id="IPR003591">
    <property type="entry name" value="Leu-rich_rpt_typical-subtyp"/>
</dbReference>
<dbReference type="FunFam" id="3.80.10.10:FF:000383">
    <property type="entry name" value="Leucine-rich repeat receptor protein kinase EMS1"/>
    <property type="match status" value="1"/>
</dbReference>
<dbReference type="PANTHER" id="PTHR48063">
    <property type="entry name" value="LRR RECEPTOR-LIKE KINASE"/>
    <property type="match status" value="1"/>
</dbReference>
<dbReference type="SMART" id="SM00369">
    <property type="entry name" value="LRR_TYP"/>
    <property type="match status" value="8"/>
</dbReference>
<dbReference type="EMBL" id="JARYMX010000007">
    <property type="protein sequence ID" value="KAJ9540631.1"/>
    <property type="molecule type" value="Genomic_DNA"/>
</dbReference>
<dbReference type="InterPro" id="IPR001611">
    <property type="entry name" value="Leu-rich_rpt"/>
</dbReference>
<dbReference type="InterPro" id="IPR055414">
    <property type="entry name" value="LRR_R13L4/SHOC2-like"/>
</dbReference>
<dbReference type="GO" id="GO:0005886">
    <property type="term" value="C:plasma membrane"/>
    <property type="evidence" value="ECO:0007669"/>
    <property type="project" value="UniProtKB-SubCell"/>
</dbReference>
<evidence type="ECO:0000256" key="6">
    <source>
        <dbReference type="ARBA" id="ARBA00022729"/>
    </source>
</evidence>
<dbReference type="InterPro" id="IPR046956">
    <property type="entry name" value="RLP23-like"/>
</dbReference>
<evidence type="ECO:0000256" key="9">
    <source>
        <dbReference type="ARBA" id="ARBA00023136"/>
    </source>
</evidence>
<dbReference type="PRINTS" id="PR00019">
    <property type="entry name" value="LEURICHRPT"/>
</dbReference>
<evidence type="ECO:0000259" key="12">
    <source>
        <dbReference type="Pfam" id="PF08263"/>
    </source>
</evidence>
<dbReference type="Pfam" id="PF23598">
    <property type="entry name" value="LRR_14"/>
    <property type="match status" value="1"/>
</dbReference>
<evidence type="ECO:0000313" key="14">
    <source>
        <dbReference type="EMBL" id="KAJ9540631.1"/>
    </source>
</evidence>
<evidence type="ECO:0000313" key="15">
    <source>
        <dbReference type="Proteomes" id="UP001172457"/>
    </source>
</evidence>
<dbReference type="Pfam" id="PF00560">
    <property type="entry name" value="LRR_1"/>
    <property type="match status" value="1"/>
</dbReference>
<keyword evidence="9" id="KW-0472">Membrane</keyword>
<evidence type="ECO:0000256" key="4">
    <source>
        <dbReference type="ARBA" id="ARBA00022614"/>
    </source>
</evidence>
<name>A0AA38SRH6_9ASTR</name>
<dbReference type="GO" id="GO:0006952">
    <property type="term" value="P:defense response"/>
    <property type="evidence" value="ECO:0007669"/>
    <property type="project" value="UniProtKB-ARBA"/>
</dbReference>
<comment type="subcellular location">
    <subcellularLocation>
        <location evidence="1">Cell membrane</location>
        <topology evidence="1">Single-pass type I membrane protein</topology>
    </subcellularLocation>
</comment>
<organism evidence="14 15">
    <name type="scientific">Centaurea solstitialis</name>
    <name type="common">yellow star-thistle</name>
    <dbReference type="NCBI Taxonomy" id="347529"/>
    <lineage>
        <taxon>Eukaryota</taxon>
        <taxon>Viridiplantae</taxon>
        <taxon>Streptophyta</taxon>
        <taxon>Embryophyta</taxon>
        <taxon>Tracheophyta</taxon>
        <taxon>Spermatophyta</taxon>
        <taxon>Magnoliopsida</taxon>
        <taxon>eudicotyledons</taxon>
        <taxon>Gunneridae</taxon>
        <taxon>Pentapetalae</taxon>
        <taxon>asterids</taxon>
        <taxon>campanulids</taxon>
        <taxon>Asterales</taxon>
        <taxon>Asteraceae</taxon>
        <taxon>Carduoideae</taxon>
        <taxon>Cardueae</taxon>
        <taxon>Centaureinae</taxon>
        <taxon>Centaurea</taxon>
    </lineage>
</organism>
<keyword evidence="4" id="KW-0433">Leucine-rich repeat</keyword>
<keyword evidence="7" id="KW-0677">Repeat</keyword>
<accession>A0AA38SRH6</accession>
<dbReference type="FunFam" id="3.80.10.10:FF:000041">
    <property type="entry name" value="LRR receptor-like serine/threonine-protein kinase ERECTA"/>
    <property type="match status" value="1"/>
</dbReference>
<comment type="similarity">
    <text evidence="2">Belongs to the RLP family.</text>
</comment>
<dbReference type="Pfam" id="PF08263">
    <property type="entry name" value="LRRNT_2"/>
    <property type="match status" value="1"/>
</dbReference>
<keyword evidence="5" id="KW-0812">Transmembrane</keyword>
<evidence type="ECO:0000256" key="3">
    <source>
        <dbReference type="ARBA" id="ARBA00022475"/>
    </source>
</evidence>
<evidence type="ECO:0000256" key="1">
    <source>
        <dbReference type="ARBA" id="ARBA00004251"/>
    </source>
</evidence>
<evidence type="ECO:0000256" key="7">
    <source>
        <dbReference type="ARBA" id="ARBA00022737"/>
    </source>
</evidence>
<reference evidence="14" key="1">
    <citation type="submission" date="2023-03" db="EMBL/GenBank/DDBJ databases">
        <title>Chromosome-scale reference genome and RAD-based genetic map of yellow starthistle (Centaurea solstitialis) reveal putative structural variation and QTLs associated with invader traits.</title>
        <authorList>
            <person name="Reatini B."/>
            <person name="Cang F.A."/>
            <person name="Jiang Q."/>
            <person name="Mckibben M.T.W."/>
            <person name="Barker M.S."/>
            <person name="Rieseberg L.H."/>
            <person name="Dlugosch K.M."/>
        </authorList>
    </citation>
    <scope>NUCLEOTIDE SEQUENCE</scope>
    <source>
        <strain evidence="14">CAN-66</strain>
        <tissue evidence="14">Leaf</tissue>
    </source>
</reference>
<proteinExistence type="inferred from homology"/>
<dbReference type="Proteomes" id="UP001172457">
    <property type="component" value="Chromosome 7"/>
</dbReference>
<keyword evidence="15" id="KW-1185">Reference proteome</keyword>
<keyword evidence="8" id="KW-1133">Transmembrane helix</keyword>
<keyword evidence="3" id="KW-1003">Cell membrane</keyword>
<evidence type="ECO:0000256" key="11">
    <source>
        <dbReference type="SAM" id="SignalP"/>
    </source>
</evidence>
<dbReference type="Pfam" id="PF13855">
    <property type="entry name" value="LRR_8"/>
    <property type="match status" value="2"/>
</dbReference>
<evidence type="ECO:0000259" key="13">
    <source>
        <dbReference type="Pfam" id="PF23598"/>
    </source>
</evidence>
<dbReference type="SUPFAM" id="SSF52058">
    <property type="entry name" value="L domain-like"/>
    <property type="match status" value="2"/>
</dbReference>
<feature type="chain" id="PRO_5041281313" evidence="11">
    <location>
        <begin position="21"/>
        <end position="583"/>
    </location>
</feature>
<dbReference type="AlphaFoldDB" id="A0AA38SRH6"/>
<evidence type="ECO:0000256" key="10">
    <source>
        <dbReference type="ARBA" id="ARBA00023180"/>
    </source>
</evidence>